<keyword evidence="4 7" id="KW-0460">Magnesium</keyword>
<feature type="domain" description="Thiamine pyrophosphate enzyme N-terminal TPP-binding" evidence="9">
    <location>
        <begin position="14"/>
        <end position="125"/>
    </location>
</feature>
<evidence type="ECO:0000313" key="12">
    <source>
        <dbReference type="Proteomes" id="UP000252585"/>
    </source>
</evidence>
<dbReference type="InterPro" id="IPR032264">
    <property type="entry name" value="MenD_middle"/>
</dbReference>
<dbReference type="Gene3D" id="3.40.50.970">
    <property type="match status" value="2"/>
</dbReference>
<feature type="domain" description="Thiamine pyrophosphate enzyme TPP-binding" evidence="8">
    <location>
        <begin position="436"/>
        <end position="552"/>
    </location>
</feature>
<dbReference type="Gene3D" id="3.40.50.1220">
    <property type="entry name" value="TPP-binding domain"/>
    <property type="match status" value="1"/>
</dbReference>
<keyword evidence="2 7" id="KW-0808">Transferase</keyword>
<evidence type="ECO:0000256" key="4">
    <source>
        <dbReference type="ARBA" id="ARBA00022842"/>
    </source>
</evidence>
<dbReference type="RefSeq" id="WP_114353073.1">
    <property type="nucleotide sequence ID" value="NZ_QPJJ01000008.1"/>
</dbReference>
<dbReference type="InterPro" id="IPR029061">
    <property type="entry name" value="THDP-binding"/>
</dbReference>
<comment type="pathway">
    <text evidence="7">Quinol/quinone metabolism; menaquinone biosynthesis.</text>
</comment>
<protein>
    <recommendedName>
        <fullName evidence="7">2-succinyl-5-enolpyruvyl-6-hydroxy-3-cyclohexene-1-carboxylate synthase</fullName>
        <shortName evidence="7">SEPHCHC synthase</shortName>
        <ecNumber evidence="7">2.2.1.9</ecNumber>
    </recommendedName>
    <alternativeName>
        <fullName evidence="7">Menaquinone biosynthesis protein MenD</fullName>
    </alternativeName>
</protein>
<dbReference type="EMBL" id="QPJJ01000008">
    <property type="protein sequence ID" value="RCW66921.1"/>
    <property type="molecule type" value="Genomic_DNA"/>
</dbReference>
<keyword evidence="5 7" id="KW-0786">Thiamine pyrophosphate</keyword>
<sequence>MKHTEILTRYVANFVDELVESGVRDIVISPGSRSTPLAMLCSQHKDLQTWIQIDERSAAFFALGIARESNRAVAVVCTSGTAAANYFPAIIEAYYSRLPILVLTADRPHELRDNGAPQAIDQIKMYGNYVKWFHEMALPEASERMLSYARNQAFRAVHTAMQHNKGPVHVNLPFREPLLPDFHVENMWGKGQKKRWFESGTITVDASTIKRLISVLKNKQRTIIVSGPQDDARQAKAILKIAELFHLPVFADPLSKLRSHPDPKKLVIESYDAFLKSSSIREHLQIDLIIRFGAAPVSKAYGQFVEAQKDVEHIIVEPYEGYREPTDQTVHYLYSDATSLLEQLNGISTSFDFDPSWLEMMQDWNEKAKGILLERSFTENLTEGHAVLGIEEAAPFASILFVGNSMPIRDVDTFFMHTNKEIEILANRGANGIDGVVSSAFGAAANGKRVTLLIGDISLLHDVNGLLLSKETSLNVTIVLINNNGGGIFSFLPQASSETSQFEALFGTPSNIQFEQIASTYSLHYHRPDSFQSYIDCLKESYEQNGISLIEVQTNREENVSWHRKKWKDIETILTSK</sequence>
<dbReference type="PANTHER" id="PTHR42916:SF1">
    <property type="entry name" value="PROTEIN PHYLLO, CHLOROPLASTIC"/>
    <property type="match status" value="1"/>
</dbReference>
<dbReference type="EC" id="2.2.1.9" evidence="7"/>
<dbReference type="GO" id="GO:0030976">
    <property type="term" value="F:thiamine pyrophosphate binding"/>
    <property type="evidence" value="ECO:0007669"/>
    <property type="project" value="UniProtKB-UniRule"/>
</dbReference>
<dbReference type="NCBIfam" id="TIGR00173">
    <property type="entry name" value="menD"/>
    <property type="match status" value="1"/>
</dbReference>
<dbReference type="Pfam" id="PF02776">
    <property type="entry name" value="TPP_enzyme_N"/>
    <property type="match status" value="1"/>
</dbReference>
<dbReference type="PIRSF" id="PIRSF004983">
    <property type="entry name" value="MenD"/>
    <property type="match status" value="1"/>
</dbReference>
<dbReference type="AlphaFoldDB" id="A0A368XG02"/>
<dbReference type="PANTHER" id="PTHR42916">
    <property type="entry name" value="2-SUCCINYL-5-ENOLPYRUVYL-6-HYDROXY-3-CYCLOHEXENE-1-CARBOXYLATE SYNTHASE"/>
    <property type="match status" value="1"/>
</dbReference>
<dbReference type="UniPathway" id="UPA00079"/>
<dbReference type="CDD" id="cd07037">
    <property type="entry name" value="TPP_PYR_MenD"/>
    <property type="match status" value="1"/>
</dbReference>
<dbReference type="Pfam" id="PF16582">
    <property type="entry name" value="TPP_enzyme_M_2"/>
    <property type="match status" value="1"/>
</dbReference>
<dbReference type="CDD" id="cd02009">
    <property type="entry name" value="TPP_SHCHC_synthase"/>
    <property type="match status" value="1"/>
</dbReference>
<proteinExistence type="inferred from homology"/>
<dbReference type="SUPFAM" id="SSF52518">
    <property type="entry name" value="Thiamin diphosphate-binding fold (THDP-binding)"/>
    <property type="match status" value="2"/>
</dbReference>
<dbReference type="Proteomes" id="UP000252585">
    <property type="component" value="Unassembled WGS sequence"/>
</dbReference>
<dbReference type="InterPro" id="IPR004433">
    <property type="entry name" value="MenaQ_synth_MenD"/>
</dbReference>
<evidence type="ECO:0000256" key="1">
    <source>
        <dbReference type="ARBA" id="ARBA00022428"/>
    </source>
</evidence>
<evidence type="ECO:0000259" key="8">
    <source>
        <dbReference type="Pfam" id="PF02775"/>
    </source>
</evidence>
<dbReference type="OrthoDB" id="9791859at2"/>
<evidence type="ECO:0000313" key="11">
    <source>
        <dbReference type="EMBL" id="RCW66921.1"/>
    </source>
</evidence>
<comment type="function">
    <text evidence="7">Catalyzes the thiamine diphosphate-dependent decarboxylation of 2-oxoglutarate and the subsequent addition of the resulting succinic semialdehyde-thiamine pyrophosphate anion to isochorismate to yield 2-succinyl-5-enolpyruvyl-6-hydroxy-3-cyclohexene-1-carboxylate (SEPHCHC).</text>
</comment>
<dbReference type="InterPro" id="IPR011766">
    <property type="entry name" value="TPP_enzyme_TPP-bd"/>
</dbReference>
<comment type="cofactor">
    <cofactor evidence="7">
        <name>Mg(2+)</name>
        <dbReference type="ChEBI" id="CHEBI:18420"/>
    </cofactor>
    <cofactor evidence="7">
        <name>Mn(2+)</name>
        <dbReference type="ChEBI" id="CHEBI:29035"/>
    </cofactor>
</comment>
<comment type="pathway">
    <text evidence="7">Quinol/quinone metabolism; 1,4-dihydroxy-2-naphthoate biosynthesis; 1,4-dihydroxy-2-naphthoate from chorismate: step 2/7.</text>
</comment>
<comment type="similarity">
    <text evidence="7">Belongs to the TPP enzyme family. MenD subfamily.</text>
</comment>
<dbReference type="GO" id="GO:0070204">
    <property type="term" value="F:2-succinyl-5-enolpyruvyl-6-hydroxy-3-cyclohexene-1-carboxylic-acid synthase activity"/>
    <property type="evidence" value="ECO:0007669"/>
    <property type="project" value="UniProtKB-UniRule"/>
</dbReference>
<evidence type="ECO:0000256" key="2">
    <source>
        <dbReference type="ARBA" id="ARBA00022679"/>
    </source>
</evidence>
<reference evidence="11 12" key="1">
    <citation type="submission" date="2018-07" db="EMBL/GenBank/DDBJ databases">
        <title>Genomic Encyclopedia of Type Strains, Phase IV (KMG-IV): sequencing the most valuable type-strain genomes for metagenomic binning, comparative biology and taxonomic classification.</title>
        <authorList>
            <person name="Goeker M."/>
        </authorList>
    </citation>
    <scope>NUCLEOTIDE SEQUENCE [LARGE SCALE GENOMIC DNA]</scope>
    <source>
        <strain evidence="11 12">DSM 27696</strain>
    </source>
</reference>
<keyword evidence="3 7" id="KW-0479">Metal-binding</keyword>
<comment type="caution">
    <text evidence="11">The sequence shown here is derived from an EMBL/GenBank/DDBJ whole genome shotgun (WGS) entry which is preliminary data.</text>
</comment>
<evidence type="ECO:0000259" key="10">
    <source>
        <dbReference type="Pfam" id="PF16582"/>
    </source>
</evidence>
<comment type="subunit">
    <text evidence="7">Homodimer.</text>
</comment>
<accession>A0A368XG02</accession>
<dbReference type="SUPFAM" id="SSF52467">
    <property type="entry name" value="DHS-like NAD/FAD-binding domain"/>
    <property type="match status" value="1"/>
</dbReference>
<name>A0A368XG02_9BACI</name>
<evidence type="ECO:0000256" key="5">
    <source>
        <dbReference type="ARBA" id="ARBA00023052"/>
    </source>
</evidence>
<evidence type="ECO:0000256" key="3">
    <source>
        <dbReference type="ARBA" id="ARBA00022723"/>
    </source>
</evidence>
<feature type="domain" description="Menaquinone biosynthesis protein MenD middle" evidence="10">
    <location>
        <begin position="191"/>
        <end position="402"/>
    </location>
</feature>
<comment type="cofactor">
    <cofactor evidence="7">
        <name>thiamine diphosphate</name>
        <dbReference type="ChEBI" id="CHEBI:58937"/>
    </cofactor>
    <text evidence="7">Binds 1 thiamine pyrophosphate per subunit.</text>
</comment>
<keyword evidence="6 7" id="KW-0464">Manganese</keyword>
<evidence type="ECO:0000256" key="6">
    <source>
        <dbReference type="ARBA" id="ARBA00023211"/>
    </source>
</evidence>
<keyword evidence="12" id="KW-1185">Reference proteome</keyword>
<comment type="catalytic activity">
    <reaction evidence="7">
        <text>isochorismate + 2-oxoglutarate + H(+) = 5-enolpyruvoyl-6-hydroxy-2-succinyl-cyclohex-3-ene-1-carboxylate + CO2</text>
        <dbReference type="Rhea" id="RHEA:25593"/>
        <dbReference type="ChEBI" id="CHEBI:15378"/>
        <dbReference type="ChEBI" id="CHEBI:16526"/>
        <dbReference type="ChEBI" id="CHEBI:16810"/>
        <dbReference type="ChEBI" id="CHEBI:29780"/>
        <dbReference type="ChEBI" id="CHEBI:58818"/>
        <dbReference type="EC" id="2.2.1.9"/>
    </reaction>
</comment>
<evidence type="ECO:0000259" key="9">
    <source>
        <dbReference type="Pfam" id="PF02776"/>
    </source>
</evidence>
<organism evidence="11 12">
    <name type="scientific">Saliterribacillus persicus</name>
    <dbReference type="NCBI Taxonomy" id="930114"/>
    <lineage>
        <taxon>Bacteria</taxon>
        <taxon>Bacillati</taxon>
        <taxon>Bacillota</taxon>
        <taxon>Bacilli</taxon>
        <taxon>Bacillales</taxon>
        <taxon>Bacillaceae</taxon>
        <taxon>Saliterribacillus</taxon>
    </lineage>
</organism>
<dbReference type="InterPro" id="IPR029035">
    <property type="entry name" value="DHS-like_NAD/FAD-binding_dom"/>
</dbReference>
<dbReference type="Pfam" id="PF02775">
    <property type="entry name" value="TPP_enzyme_C"/>
    <property type="match status" value="1"/>
</dbReference>
<keyword evidence="1 7" id="KW-0474">Menaquinone biosynthesis</keyword>
<dbReference type="HAMAP" id="MF_01659">
    <property type="entry name" value="MenD"/>
    <property type="match status" value="1"/>
</dbReference>
<evidence type="ECO:0000256" key="7">
    <source>
        <dbReference type="HAMAP-Rule" id="MF_01659"/>
    </source>
</evidence>
<dbReference type="GO" id="GO:0009234">
    <property type="term" value="P:menaquinone biosynthetic process"/>
    <property type="evidence" value="ECO:0007669"/>
    <property type="project" value="UniProtKB-UniRule"/>
</dbReference>
<dbReference type="GO" id="GO:0030145">
    <property type="term" value="F:manganese ion binding"/>
    <property type="evidence" value="ECO:0007669"/>
    <property type="project" value="UniProtKB-UniRule"/>
</dbReference>
<dbReference type="GO" id="GO:0000287">
    <property type="term" value="F:magnesium ion binding"/>
    <property type="evidence" value="ECO:0007669"/>
    <property type="project" value="UniProtKB-UniRule"/>
</dbReference>
<dbReference type="UniPathway" id="UPA01057">
    <property type="reaction ID" value="UER00164"/>
</dbReference>
<dbReference type="InterPro" id="IPR012001">
    <property type="entry name" value="Thiamin_PyroP_enz_TPP-bd_dom"/>
</dbReference>
<gene>
    <name evidence="7" type="primary">menD</name>
    <name evidence="11" type="ORF">DFR57_10816</name>
</gene>